<gene>
    <name evidence="3" type="ORF">GCM10023082_13490</name>
</gene>
<feature type="transmembrane region" description="Helical" evidence="1">
    <location>
        <begin position="160"/>
        <end position="181"/>
    </location>
</feature>
<keyword evidence="1" id="KW-0812">Transmembrane</keyword>
<dbReference type="Pfam" id="PF01569">
    <property type="entry name" value="PAP2"/>
    <property type="match status" value="1"/>
</dbReference>
<dbReference type="Proteomes" id="UP001499884">
    <property type="component" value="Unassembled WGS sequence"/>
</dbReference>
<dbReference type="InterPro" id="IPR000326">
    <property type="entry name" value="PAP2/HPO"/>
</dbReference>
<feature type="transmembrane region" description="Helical" evidence="1">
    <location>
        <begin position="64"/>
        <end position="83"/>
    </location>
</feature>
<feature type="domain" description="Phosphatidic acid phosphatase type 2/haloperoxidase" evidence="2">
    <location>
        <begin position="90"/>
        <end position="204"/>
    </location>
</feature>
<dbReference type="SMART" id="SM00014">
    <property type="entry name" value="acidPPc"/>
    <property type="match status" value="1"/>
</dbReference>
<dbReference type="EMBL" id="BAABEP010000005">
    <property type="protein sequence ID" value="GAA3717196.1"/>
    <property type="molecule type" value="Genomic_DNA"/>
</dbReference>
<reference evidence="4" key="1">
    <citation type="journal article" date="2019" name="Int. J. Syst. Evol. Microbiol.">
        <title>The Global Catalogue of Microorganisms (GCM) 10K type strain sequencing project: providing services to taxonomists for standard genome sequencing and annotation.</title>
        <authorList>
            <consortium name="The Broad Institute Genomics Platform"/>
            <consortium name="The Broad Institute Genome Sequencing Center for Infectious Disease"/>
            <person name="Wu L."/>
            <person name="Ma J."/>
        </authorList>
    </citation>
    <scope>NUCLEOTIDE SEQUENCE [LARGE SCALE GENOMIC DNA]</scope>
    <source>
        <strain evidence="4">JCM 30846</strain>
    </source>
</reference>
<evidence type="ECO:0000313" key="4">
    <source>
        <dbReference type="Proteomes" id="UP001499884"/>
    </source>
</evidence>
<evidence type="ECO:0000256" key="1">
    <source>
        <dbReference type="SAM" id="Phobius"/>
    </source>
</evidence>
<evidence type="ECO:0000313" key="3">
    <source>
        <dbReference type="EMBL" id="GAA3717196.1"/>
    </source>
</evidence>
<feature type="transmembrane region" description="Helical" evidence="1">
    <location>
        <begin position="90"/>
        <end position="108"/>
    </location>
</feature>
<dbReference type="PANTHER" id="PTHR14969">
    <property type="entry name" value="SPHINGOSINE-1-PHOSPHATE PHOSPHOHYDROLASE"/>
    <property type="match status" value="1"/>
</dbReference>
<comment type="caution">
    <text evidence="3">The sequence shown here is derived from an EMBL/GenBank/DDBJ whole genome shotgun (WGS) entry which is preliminary data.</text>
</comment>
<organism evidence="3 4">
    <name type="scientific">Streptomyces tremellae</name>
    <dbReference type="NCBI Taxonomy" id="1124239"/>
    <lineage>
        <taxon>Bacteria</taxon>
        <taxon>Bacillati</taxon>
        <taxon>Actinomycetota</taxon>
        <taxon>Actinomycetes</taxon>
        <taxon>Kitasatosporales</taxon>
        <taxon>Streptomycetaceae</taxon>
        <taxon>Streptomyces</taxon>
    </lineage>
</organism>
<keyword evidence="4" id="KW-1185">Reference proteome</keyword>
<accession>A0ABP7EDY4</accession>
<dbReference type="RefSeq" id="WP_345642513.1">
    <property type="nucleotide sequence ID" value="NZ_BAABEP010000005.1"/>
</dbReference>
<dbReference type="SUPFAM" id="SSF48317">
    <property type="entry name" value="Acid phosphatase/Vanadium-dependent haloperoxidase"/>
    <property type="match status" value="1"/>
</dbReference>
<dbReference type="PANTHER" id="PTHR14969:SF13">
    <property type="entry name" value="AT30094P"/>
    <property type="match status" value="1"/>
</dbReference>
<sequence>MRRTETPAAVAAAVSGTAFAVLLALVAAGWEPLLALDRAVAVDLHGDALARPGLTRTARVLTDWVWDPWAMRLLTLAAAAVLWRRGERPYAVCALGAALAGPVLQQVLKSAVGRDRPRWRHPVDSAHFAAFPSGHAAAAVVACGLLLWMLRRHGVSGARWAAALAAGAVSAAGAGATRLWLGVHWLSDVVGGWLLGVCVVALSVVCYGRLALSRAR</sequence>
<feature type="transmembrane region" description="Helical" evidence="1">
    <location>
        <begin position="193"/>
        <end position="212"/>
    </location>
</feature>
<proteinExistence type="predicted"/>
<dbReference type="InterPro" id="IPR036938">
    <property type="entry name" value="PAP2/HPO_sf"/>
</dbReference>
<keyword evidence="1" id="KW-0472">Membrane</keyword>
<protein>
    <submittedName>
        <fullName evidence="3">Phosphatase PAP2 family protein</fullName>
    </submittedName>
</protein>
<evidence type="ECO:0000259" key="2">
    <source>
        <dbReference type="SMART" id="SM00014"/>
    </source>
</evidence>
<name>A0ABP7EDY4_9ACTN</name>
<feature type="transmembrane region" description="Helical" evidence="1">
    <location>
        <begin position="128"/>
        <end position="148"/>
    </location>
</feature>
<keyword evidence="1" id="KW-1133">Transmembrane helix</keyword>
<dbReference type="Gene3D" id="1.20.144.10">
    <property type="entry name" value="Phosphatidic acid phosphatase type 2/haloperoxidase"/>
    <property type="match status" value="1"/>
</dbReference>